<organism evidence="5 6">
    <name type="scientific">Marinovum algicola</name>
    <dbReference type="NCBI Taxonomy" id="42444"/>
    <lineage>
        <taxon>Bacteria</taxon>
        <taxon>Pseudomonadati</taxon>
        <taxon>Pseudomonadota</taxon>
        <taxon>Alphaproteobacteria</taxon>
        <taxon>Rhodobacterales</taxon>
        <taxon>Roseobacteraceae</taxon>
        <taxon>Marinovum</taxon>
    </lineage>
</organism>
<dbReference type="SUPFAM" id="SSF46894">
    <property type="entry name" value="C-terminal effector domain of the bipartite response regulators"/>
    <property type="match status" value="1"/>
</dbReference>
<dbReference type="RefSeq" id="WP_074838414.1">
    <property type="nucleotide sequence ID" value="NZ_FNYY01000018.1"/>
</dbReference>
<dbReference type="InterPro" id="IPR036388">
    <property type="entry name" value="WH-like_DNA-bd_sf"/>
</dbReference>
<accession>A0A975ZQ55</accession>
<evidence type="ECO:0000256" key="1">
    <source>
        <dbReference type="ARBA" id="ARBA00023015"/>
    </source>
</evidence>
<keyword evidence="1" id="KW-0805">Transcription regulation</keyword>
<dbReference type="GO" id="GO:0003677">
    <property type="term" value="F:DNA binding"/>
    <property type="evidence" value="ECO:0007669"/>
    <property type="project" value="UniProtKB-KW"/>
</dbReference>
<dbReference type="Pfam" id="PF03472">
    <property type="entry name" value="Autoind_bind"/>
    <property type="match status" value="1"/>
</dbReference>
<dbReference type="EMBL" id="FNYY01000018">
    <property type="protein sequence ID" value="SEK01467.1"/>
    <property type="molecule type" value="Genomic_DNA"/>
</dbReference>
<dbReference type="GeneID" id="80820183"/>
<dbReference type="SMART" id="SM00421">
    <property type="entry name" value="HTH_LUXR"/>
    <property type="match status" value="1"/>
</dbReference>
<evidence type="ECO:0000256" key="2">
    <source>
        <dbReference type="ARBA" id="ARBA00023125"/>
    </source>
</evidence>
<gene>
    <name evidence="5" type="ORF">SAMN04487940_11873</name>
</gene>
<dbReference type="Proteomes" id="UP000182932">
    <property type="component" value="Unassembled WGS sequence"/>
</dbReference>
<dbReference type="InterPro" id="IPR016032">
    <property type="entry name" value="Sig_transdc_resp-reg_C-effctor"/>
</dbReference>
<dbReference type="InterPro" id="IPR000792">
    <property type="entry name" value="Tscrpt_reg_LuxR_C"/>
</dbReference>
<dbReference type="InterPro" id="IPR036693">
    <property type="entry name" value="TF_LuxR_autoind-bd_dom_sf"/>
</dbReference>
<dbReference type="AlphaFoldDB" id="A0A975ZQ55"/>
<dbReference type="Gene3D" id="3.30.450.80">
    <property type="entry name" value="Transcription factor LuxR-like, autoinducer-binding domain"/>
    <property type="match status" value="1"/>
</dbReference>
<comment type="caution">
    <text evidence="5">The sequence shown here is derived from an EMBL/GenBank/DDBJ whole genome shotgun (WGS) entry which is preliminary data.</text>
</comment>
<sequence length="288" mass="33264">MKRDQTALSRRYEIRHESLSPIETYAPQLLQEFLRDLNHAEDRATVWGLLEQLCADVGQSYILYGFAYMHGQQRAAYHSQSNLPKGWKEWVGSRPNLAEIDYGRHHSLEKLTAFAIGAEFIELYRRDGLLTPEYEEIILKASEIGLHSGLFIPLRSSRRDERGGFTIGGEMAEPEFRRFLDEHGWTISMAAVQTHNIYLGMLQREEAERFDLTQRQLEFLKLSANGYEVKEIAFNWGVSVQYVTRVRRELCDRFGVTSKMAVMAKAVRLDLLTEQDLEISHAISTSWS</sequence>
<name>A0A975ZQ55_9RHOB</name>
<keyword evidence="6" id="KW-1185">Reference proteome</keyword>
<dbReference type="InterPro" id="IPR005143">
    <property type="entry name" value="TF_LuxR_autoind-bd_dom"/>
</dbReference>
<dbReference type="GO" id="GO:0006355">
    <property type="term" value="P:regulation of DNA-templated transcription"/>
    <property type="evidence" value="ECO:0007669"/>
    <property type="project" value="InterPro"/>
</dbReference>
<reference evidence="5 6" key="1">
    <citation type="submission" date="2016-10" db="EMBL/GenBank/DDBJ databases">
        <authorList>
            <person name="Varghese N."/>
            <person name="Submissions S."/>
        </authorList>
    </citation>
    <scope>NUCLEOTIDE SEQUENCE [LARGE SCALE GENOMIC DNA]</scope>
    <source>
        <strain evidence="5 6">FF3</strain>
    </source>
</reference>
<evidence type="ECO:0000313" key="6">
    <source>
        <dbReference type="Proteomes" id="UP000182932"/>
    </source>
</evidence>
<keyword evidence="2" id="KW-0238">DNA-binding</keyword>
<dbReference type="Gene3D" id="1.10.10.10">
    <property type="entry name" value="Winged helix-like DNA-binding domain superfamily/Winged helix DNA-binding domain"/>
    <property type="match status" value="1"/>
</dbReference>
<protein>
    <submittedName>
        <fullName evidence="5">Regulatory protein, luxR family</fullName>
    </submittedName>
</protein>
<feature type="domain" description="HTH luxR-type" evidence="4">
    <location>
        <begin position="209"/>
        <end position="266"/>
    </location>
</feature>
<evidence type="ECO:0000259" key="4">
    <source>
        <dbReference type="SMART" id="SM00421"/>
    </source>
</evidence>
<keyword evidence="3" id="KW-0804">Transcription</keyword>
<dbReference type="SUPFAM" id="SSF75516">
    <property type="entry name" value="Pheromone-binding domain of LuxR-like quorum-sensing transcription factors"/>
    <property type="match status" value="1"/>
</dbReference>
<evidence type="ECO:0000256" key="3">
    <source>
        <dbReference type="ARBA" id="ARBA00023163"/>
    </source>
</evidence>
<proteinExistence type="predicted"/>
<evidence type="ECO:0000313" key="5">
    <source>
        <dbReference type="EMBL" id="SEK01467.1"/>
    </source>
</evidence>